<protein>
    <submittedName>
        <fullName evidence="2">Transcriptional regulator containing an amidase domain and an AraC-type DNA-binding HTH domain</fullName>
    </submittedName>
</protein>
<reference evidence="2 3" key="1">
    <citation type="submission" date="2020-01" db="EMBL/GenBank/DDBJ databases">
        <title>Kibdelosporangium persica a novel Actinomycetes from a hot desert in Iran.</title>
        <authorList>
            <person name="Safaei N."/>
            <person name="Zaburannyi N."/>
            <person name="Mueller R."/>
            <person name="Wink J."/>
        </authorList>
    </citation>
    <scope>NUCLEOTIDE SEQUENCE [LARGE SCALE GENOMIC DNA]</scope>
    <source>
        <strain evidence="2 3">4NS15</strain>
    </source>
</reference>
<dbReference type="CDD" id="cd03139">
    <property type="entry name" value="GATase1_PfpI_2"/>
    <property type="match status" value="1"/>
</dbReference>
<dbReference type="RefSeq" id="WP_173123000.1">
    <property type="nucleotide sequence ID" value="NZ_CBCSGW010000042.1"/>
</dbReference>
<comment type="caution">
    <text evidence="2">The sequence shown here is derived from an EMBL/GenBank/DDBJ whole genome shotgun (WGS) entry which is preliminary data.</text>
</comment>
<dbReference type="SUPFAM" id="SSF52317">
    <property type="entry name" value="Class I glutamine amidotransferase-like"/>
    <property type="match status" value="1"/>
</dbReference>
<keyword evidence="3" id="KW-1185">Reference proteome</keyword>
<dbReference type="InterPro" id="IPR002818">
    <property type="entry name" value="DJ-1/PfpI"/>
</dbReference>
<gene>
    <name evidence="2" type="ORF">GC106_060</name>
</gene>
<proteinExistence type="predicted"/>
<dbReference type="GO" id="GO:0003677">
    <property type="term" value="F:DNA binding"/>
    <property type="evidence" value="ECO:0007669"/>
    <property type="project" value="UniProtKB-KW"/>
</dbReference>
<dbReference type="Gene3D" id="3.40.50.880">
    <property type="match status" value="1"/>
</dbReference>
<dbReference type="PANTHER" id="PTHR43130:SF2">
    <property type="entry name" value="DJ-1_PFPI DOMAIN-CONTAINING PROTEIN"/>
    <property type="match status" value="1"/>
</dbReference>
<accession>A0ABX2EVQ2</accession>
<feature type="domain" description="DJ-1/PfpI" evidence="1">
    <location>
        <begin position="2"/>
        <end position="164"/>
    </location>
</feature>
<dbReference type="Pfam" id="PF01965">
    <property type="entry name" value="DJ-1_PfpI"/>
    <property type="match status" value="1"/>
</dbReference>
<dbReference type="InterPro" id="IPR052158">
    <property type="entry name" value="INH-QAR"/>
</dbReference>
<keyword evidence="2" id="KW-0238">DNA-binding</keyword>
<evidence type="ECO:0000259" key="1">
    <source>
        <dbReference type="Pfam" id="PF01965"/>
    </source>
</evidence>
<dbReference type="EMBL" id="JAAATY010000001">
    <property type="protein sequence ID" value="NRN62805.1"/>
    <property type="molecule type" value="Genomic_DNA"/>
</dbReference>
<evidence type="ECO:0000313" key="2">
    <source>
        <dbReference type="EMBL" id="NRN62805.1"/>
    </source>
</evidence>
<evidence type="ECO:0000313" key="3">
    <source>
        <dbReference type="Proteomes" id="UP000763557"/>
    </source>
</evidence>
<dbReference type="InterPro" id="IPR029062">
    <property type="entry name" value="Class_I_gatase-like"/>
</dbReference>
<name>A0ABX2EVQ2_9PSEU</name>
<dbReference type="PANTHER" id="PTHR43130">
    <property type="entry name" value="ARAC-FAMILY TRANSCRIPTIONAL REGULATOR"/>
    <property type="match status" value="1"/>
</dbReference>
<dbReference type="Proteomes" id="UP000763557">
    <property type="component" value="Unassembled WGS sequence"/>
</dbReference>
<organism evidence="2 3">
    <name type="scientific">Kibdelosporangium persicum</name>
    <dbReference type="NCBI Taxonomy" id="2698649"/>
    <lineage>
        <taxon>Bacteria</taxon>
        <taxon>Bacillati</taxon>
        <taxon>Actinomycetota</taxon>
        <taxon>Actinomycetes</taxon>
        <taxon>Pseudonocardiales</taxon>
        <taxon>Pseudonocardiaceae</taxon>
        <taxon>Kibdelosporangium</taxon>
    </lineage>
</organism>
<sequence length="222" mass="23139">MQIAFVVYPGMTALDAIGPYELLRSMPQSEVRFVAAKTGPVVTDSGVLALGASHSFDDTPSPDIVLVPGGSNGTVAAMNDEALVSWLRAVHPTTTWTTSVCSGALILAAAGLLAGVPATTHWVCQEILGSMGAIPQPDKRIVRSGKIATAAGVSAGIDLALWLIGEIHGPDQAKRAQVEIEYDPQPPYDAGHPSKVTPELLEEVRAKLAADAQKPPVTSASW</sequence>